<gene>
    <name evidence="2" type="ORF">PP769_11995</name>
</gene>
<evidence type="ECO:0000313" key="3">
    <source>
        <dbReference type="Proteomes" id="UP001302719"/>
    </source>
</evidence>
<dbReference type="Proteomes" id="UP001302719">
    <property type="component" value="Chromosome"/>
</dbReference>
<proteinExistence type="predicted"/>
<accession>A0AA96JXG3</accession>
<keyword evidence="1" id="KW-0732">Signal</keyword>
<keyword evidence="3" id="KW-1185">Reference proteome</keyword>
<feature type="signal peptide" evidence="1">
    <location>
        <begin position="1"/>
        <end position="21"/>
    </location>
</feature>
<reference evidence="2 3" key="1">
    <citation type="submission" date="2023-01" db="EMBL/GenBank/DDBJ databases">
        <title>Cultivation and genomic characterization of new, ubiquitous marine nitrite-oxidizing bacteria from the Nitrospirales.</title>
        <authorList>
            <person name="Mueller A.J."/>
            <person name="Daebeler A."/>
            <person name="Herbold C.W."/>
            <person name="Kirkegaard R.H."/>
            <person name="Daims H."/>
        </authorList>
    </citation>
    <scope>NUCLEOTIDE SEQUENCE [LARGE SCALE GENOMIC DNA]</scope>
    <source>
        <strain evidence="2 3">VA</strain>
    </source>
</reference>
<dbReference type="Gene3D" id="2.40.160.10">
    <property type="entry name" value="Porin"/>
    <property type="match status" value="1"/>
</dbReference>
<sequence>MKHLFLALLCYGLLAHTQAWAVDPLYEDSLENVLLEKGIITKEDWVRIQAEQEKREQELNTRMDQEFPVSVEWGRRGFEFATKDGKFATQIQWRFQGRWSYPTDSDPISAADFNEDPQSTFELRRVRMKIGGHGFQPWIRYYFEMNWQSTSESGNSGVSPQLLDWRISLEKFSFLSLQVGQWKVDYNRERRDSSGNQQFVERSIVNEIFTIDRQVGAMLYGHLAPGTVFDSRYYAGVFTGSGRGEANDDANMMYFGRYQWNFLGRDLKWSQSDVEFHELPTGSLAFGAYTTIGKCTRWSSSGCGTLPEDNSAGVPYTSDSAATAGQYRVQGMVEEFAFKWRGLSIQHEYHWKEVKDDSYPEGAPGYKTNMMGSYSQVGYFPHYLIPAVPKPLEVAFRYAFVDPNISAPDDRRQEYTTAINWFFAGHRNKITLDGSWLTLAQPAGQNQHEQRVRLQWDVSF</sequence>
<organism evidence="2 3">
    <name type="scientific">Candidatus Nitrospira allomarina</name>
    <dbReference type="NCBI Taxonomy" id="3020900"/>
    <lineage>
        <taxon>Bacteria</taxon>
        <taxon>Pseudomonadati</taxon>
        <taxon>Nitrospirota</taxon>
        <taxon>Nitrospiria</taxon>
        <taxon>Nitrospirales</taxon>
        <taxon>Nitrospiraceae</taxon>
        <taxon>Nitrospira</taxon>
    </lineage>
</organism>
<dbReference type="Pfam" id="PF07396">
    <property type="entry name" value="Porin_O_P"/>
    <property type="match status" value="1"/>
</dbReference>
<feature type="chain" id="PRO_5041669692" evidence="1">
    <location>
        <begin position="22"/>
        <end position="460"/>
    </location>
</feature>
<dbReference type="EMBL" id="CP116967">
    <property type="protein sequence ID" value="WNM56699.1"/>
    <property type="molecule type" value="Genomic_DNA"/>
</dbReference>
<dbReference type="RefSeq" id="WP_312640362.1">
    <property type="nucleotide sequence ID" value="NZ_CP116967.1"/>
</dbReference>
<dbReference type="AlphaFoldDB" id="A0AA96JXG3"/>
<name>A0AA96JXG3_9BACT</name>
<evidence type="ECO:0000313" key="2">
    <source>
        <dbReference type="EMBL" id="WNM56699.1"/>
    </source>
</evidence>
<dbReference type="InterPro" id="IPR023614">
    <property type="entry name" value="Porin_dom_sf"/>
</dbReference>
<evidence type="ECO:0000256" key="1">
    <source>
        <dbReference type="SAM" id="SignalP"/>
    </source>
</evidence>
<dbReference type="InterPro" id="IPR010870">
    <property type="entry name" value="Porin_O/P"/>
</dbReference>
<protein>
    <submittedName>
        <fullName evidence="2">Porin</fullName>
    </submittedName>
</protein>
<dbReference type="KEGG" id="nall:PP769_11995"/>